<dbReference type="InterPro" id="IPR050404">
    <property type="entry name" value="Heme-degrading_MO"/>
</dbReference>
<dbReference type="Pfam" id="PF03992">
    <property type="entry name" value="ABM"/>
    <property type="match status" value="1"/>
</dbReference>
<organism evidence="2 3">
    <name type="scientific">Alkalihalophilus lindianensis</name>
    <dbReference type="NCBI Taxonomy" id="1630542"/>
    <lineage>
        <taxon>Bacteria</taxon>
        <taxon>Bacillati</taxon>
        <taxon>Bacillota</taxon>
        <taxon>Bacilli</taxon>
        <taxon>Bacillales</taxon>
        <taxon>Bacillaceae</taxon>
        <taxon>Alkalihalophilus</taxon>
    </lineage>
</organism>
<dbReference type="InterPro" id="IPR011008">
    <property type="entry name" value="Dimeric_a/b-barrel"/>
</dbReference>
<reference evidence="2 3" key="1">
    <citation type="submission" date="2023-10" db="EMBL/GenBank/DDBJ databases">
        <title>Screening of Alkalihalobacillus lindianensis BZ-TG-R113 and Its Alleviation of Salt Stress on Rapeseed Growth.</title>
        <authorList>
            <person name="Zhao B."/>
            <person name="Guo T."/>
        </authorList>
    </citation>
    <scope>NUCLEOTIDE SEQUENCE [LARGE SCALE GENOMIC DNA]</scope>
    <source>
        <strain evidence="2 3">BZ-TG-R113</strain>
    </source>
</reference>
<dbReference type="EC" id="1.14.-.-" evidence="2"/>
<dbReference type="InterPro" id="IPR007138">
    <property type="entry name" value="ABM_dom"/>
</dbReference>
<gene>
    <name evidence="2" type="ORF">RYX56_18135</name>
</gene>
<dbReference type="GO" id="GO:0004497">
    <property type="term" value="F:monooxygenase activity"/>
    <property type="evidence" value="ECO:0007669"/>
    <property type="project" value="UniProtKB-KW"/>
</dbReference>
<feature type="domain" description="ABM" evidence="1">
    <location>
        <begin position="55"/>
        <end position="135"/>
    </location>
</feature>
<dbReference type="PANTHER" id="PTHR34474:SF2">
    <property type="entry name" value="SIGNAL TRANSDUCTION PROTEIN TRAP"/>
    <property type="match status" value="1"/>
</dbReference>
<evidence type="ECO:0000313" key="2">
    <source>
        <dbReference type="EMBL" id="MDV2686291.1"/>
    </source>
</evidence>
<keyword evidence="2" id="KW-0560">Oxidoreductase</keyword>
<comment type="caution">
    <text evidence="2">The sequence shown here is derived from an EMBL/GenBank/DDBJ whole genome shotgun (WGS) entry which is preliminary data.</text>
</comment>
<evidence type="ECO:0000259" key="1">
    <source>
        <dbReference type="PROSITE" id="PS51725"/>
    </source>
</evidence>
<keyword evidence="2" id="KW-0503">Monooxygenase</keyword>
<accession>A0ABU3XEG7</accession>
<evidence type="ECO:0000313" key="3">
    <source>
        <dbReference type="Proteomes" id="UP001287282"/>
    </source>
</evidence>
<dbReference type="EMBL" id="JAWJBA010000007">
    <property type="protein sequence ID" value="MDV2686291.1"/>
    <property type="molecule type" value="Genomic_DNA"/>
</dbReference>
<keyword evidence="3" id="KW-1185">Reference proteome</keyword>
<dbReference type="Gene3D" id="3.30.70.100">
    <property type="match status" value="1"/>
</dbReference>
<dbReference type="PANTHER" id="PTHR34474">
    <property type="entry name" value="SIGNAL TRANSDUCTION PROTEIN TRAP"/>
    <property type="match status" value="1"/>
</dbReference>
<proteinExistence type="predicted"/>
<name>A0ABU3XEG7_9BACI</name>
<dbReference type="PROSITE" id="PS51725">
    <property type="entry name" value="ABM"/>
    <property type="match status" value="1"/>
</dbReference>
<dbReference type="RefSeq" id="WP_317123451.1">
    <property type="nucleotide sequence ID" value="NZ_JAWJBA010000007.1"/>
</dbReference>
<sequence length="135" mass="15585">MDAFLCRKQPTDTADYVHLAHEEAPLYYVERPTESQEGDMYTFLSTKGQLPSQSFVVINNIPVTETGRAAFEERFNNRAGLVEGEPGFKAIRILRPESTDTYIVMTIWDNHESFTKWQESNAYKHAHRSVEQKKV</sequence>
<dbReference type="SUPFAM" id="SSF54909">
    <property type="entry name" value="Dimeric alpha+beta barrel"/>
    <property type="match status" value="1"/>
</dbReference>
<protein>
    <submittedName>
        <fullName evidence="2">Antibiotic biosynthesis monooxygenase</fullName>
        <ecNumber evidence="2">1.14.-.-</ecNumber>
    </submittedName>
</protein>
<dbReference type="Proteomes" id="UP001287282">
    <property type="component" value="Unassembled WGS sequence"/>
</dbReference>